<keyword evidence="8 11" id="KW-1133">Transmembrane helix</keyword>
<dbReference type="InterPro" id="IPR003660">
    <property type="entry name" value="HAMP_dom"/>
</dbReference>
<dbReference type="Pfam" id="PF00512">
    <property type="entry name" value="HisKA"/>
    <property type="match status" value="1"/>
</dbReference>
<comment type="subcellular location">
    <subcellularLocation>
        <location evidence="2">Membrane</location>
    </subcellularLocation>
</comment>
<evidence type="ECO:0000256" key="10">
    <source>
        <dbReference type="ARBA" id="ARBA00023136"/>
    </source>
</evidence>
<feature type="domain" description="Histidine kinase" evidence="12">
    <location>
        <begin position="250"/>
        <end position="458"/>
    </location>
</feature>
<dbReference type="PROSITE" id="PS50109">
    <property type="entry name" value="HIS_KIN"/>
    <property type="match status" value="1"/>
</dbReference>
<evidence type="ECO:0000256" key="8">
    <source>
        <dbReference type="ARBA" id="ARBA00022989"/>
    </source>
</evidence>
<dbReference type="PANTHER" id="PTHR45436">
    <property type="entry name" value="SENSOR HISTIDINE KINASE YKOH"/>
    <property type="match status" value="1"/>
</dbReference>
<dbReference type="InterPro" id="IPR036097">
    <property type="entry name" value="HisK_dim/P_sf"/>
</dbReference>
<comment type="caution">
    <text evidence="14">The sequence shown here is derived from an EMBL/GenBank/DDBJ whole genome shotgun (WGS) entry which is preliminary data.</text>
</comment>
<dbReference type="EC" id="2.7.13.3" evidence="3"/>
<dbReference type="HOGENOM" id="CLU_000445_89_6_0"/>
<evidence type="ECO:0000259" key="13">
    <source>
        <dbReference type="PROSITE" id="PS50885"/>
    </source>
</evidence>
<dbReference type="Pfam" id="PF00672">
    <property type="entry name" value="HAMP"/>
    <property type="match status" value="1"/>
</dbReference>
<dbReference type="CDD" id="cd00082">
    <property type="entry name" value="HisKA"/>
    <property type="match status" value="1"/>
</dbReference>
<dbReference type="InterPro" id="IPR003594">
    <property type="entry name" value="HATPase_dom"/>
</dbReference>
<proteinExistence type="predicted"/>
<dbReference type="SMART" id="SM00387">
    <property type="entry name" value="HATPase_c"/>
    <property type="match status" value="1"/>
</dbReference>
<evidence type="ECO:0000256" key="5">
    <source>
        <dbReference type="ARBA" id="ARBA00022679"/>
    </source>
</evidence>
<dbReference type="SUPFAM" id="SSF47384">
    <property type="entry name" value="Homodimeric domain of signal transducing histidine kinase"/>
    <property type="match status" value="1"/>
</dbReference>
<organism evidence="14 15">
    <name type="scientific">Oscillochloris trichoides DG-6</name>
    <dbReference type="NCBI Taxonomy" id="765420"/>
    <lineage>
        <taxon>Bacteria</taxon>
        <taxon>Bacillati</taxon>
        <taxon>Chloroflexota</taxon>
        <taxon>Chloroflexia</taxon>
        <taxon>Chloroflexales</taxon>
        <taxon>Chloroflexineae</taxon>
        <taxon>Oscillochloridaceae</taxon>
        <taxon>Oscillochloris</taxon>
    </lineage>
</organism>
<evidence type="ECO:0000313" key="15">
    <source>
        <dbReference type="Proteomes" id="UP000054010"/>
    </source>
</evidence>
<evidence type="ECO:0000256" key="4">
    <source>
        <dbReference type="ARBA" id="ARBA00022553"/>
    </source>
</evidence>
<evidence type="ECO:0000256" key="1">
    <source>
        <dbReference type="ARBA" id="ARBA00000085"/>
    </source>
</evidence>
<feature type="transmembrane region" description="Helical" evidence="11">
    <location>
        <begin position="12"/>
        <end position="35"/>
    </location>
</feature>
<dbReference type="Pfam" id="PF02518">
    <property type="entry name" value="HATPase_c"/>
    <property type="match status" value="1"/>
</dbReference>
<dbReference type="PROSITE" id="PS50885">
    <property type="entry name" value="HAMP"/>
    <property type="match status" value="1"/>
</dbReference>
<dbReference type="eggNOG" id="COG5002">
    <property type="taxonomic scope" value="Bacteria"/>
</dbReference>
<evidence type="ECO:0000313" key="14">
    <source>
        <dbReference type="EMBL" id="EFO79307.1"/>
    </source>
</evidence>
<keyword evidence="9" id="KW-0902">Two-component regulatory system</keyword>
<feature type="transmembrane region" description="Helical" evidence="11">
    <location>
        <begin position="160"/>
        <end position="180"/>
    </location>
</feature>
<evidence type="ECO:0000256" key="9">
    <source>
        <dbReference type="ARBA" id="ARBA00023012"/>
    </source>
</evidence>
<protein>
    <recommendedName>
        <fullName evidence="3">histidine kinase</fullName>
        <ecNumber evidence="3">2.7.13.3</ecNumber>
    </recommendedName>
</protein>
<dbReference type="FunFam" id="1.10.287.130:FF:000001">
    <property type="entry name" value="Two-component sensor histidine kinase"/>
    <property type="match status" value="1"/>
</dbReference>
<comment type="catalytic activity">
    <reaction evidence="1">
        <text>ATP + protein L-histidine = ADP + protein N-phospho-L-histidine.</text>
        <dbReference type="EC" id="2.7.13.3"/>
    </reaction>
</comment>
<gene>
    <name evidence="14" type="ORF">OSCT_2809</name>
</gene>
<keyword evidence="15" id="KW-1185">Reference proteome</keyword>
<keyword evidence="5" id="KW-0808">Transferase</keyword>
<dbReference type="AlphaFoldDB" id="E1IHK8"/>
<dbReference type="InterPro" id="IPR036890">
    <property type="entry name" value="HATPase_C_sf"/>
</dbReference>
<evidence type="ECO:0000256" key="11">
    <source>
        <dbReference type="SAM" id="Phobius"/>
    </source>
</evidence>
<reference evidence="14 15" key="1">
    <citation type="journal article" date="2011" name="J. Bacteriol.">
        <title>Draft genome sequence of the anoxygenic filamentous phototrophic bacterium Oscillochloris trichoides subsp. DG-6.</title>
        <authorList>
            <person name="Kuznetsov B.B."/>
            <person name="Ivanovsky R.N."/>
            <person name="Keppen O.I."/>
            <person name="Sukhacheva M.V."/>
            <person name="Bumazhkin B.K."/>
            <person name="Patutina E.O."/>
            <person name="Beletsky A.V."/>
            <person name="Mardanov A.V."/>
            <person name="Baslerov R.V."/>
            <person name="Panteleeva A.N."/>
            <person name="Kolganova T.V."/>
            <person name="Ravin N.V."/>
            <person name="Skryabin K.G."/>
        </authorList>
    </citation>
    <scope>NUCLEOTIDE SEQUENCE [LARGE SCALE GENOMIC DNA]</scope>
    <source>
        <strain evidence="14 15">DG-6</strain>
    </source>
</reference>
<sequence length="459" mass="49202">MSLTLRLSLTYLLLTLVGMVLLGGGFVALAGRYLAEQRTTTLTAQTDLYAALLAELADSPATLQALAASGVGREILPSGTVVRLFDPNGTRLSGDTDLGPFPSRPALELLRPPWPLPASQVADRTYAAQAIRVGASIIGVVELSVSSAEDVRLLVSLRHLTLNVALVAALLMALVSFGVARSIARPILRQSQRASDLARSFTQDLPAAPPPQRDEIGQLGANLDTLEASLRTYSARITELEQARSRFYRSISHDLRTPLTAISGMIENLSDTAPAEQHAALSLLENETQRMARLVDELLRPPADGQLLLARRTPIALGSLLRELHDLLAGRARRAGVNLDYRVASDIRVAADRDRLKQALLNLLDNALRATPPGGHIFLALEQRGPQAILSISDDGPGIPPEMHAAIWERGVRGANPGSAGLGLAIVREIIHAHGGTVELDPTHQPGTRMQIYLPLEAT</sequence>
<keyword evidence="6 11" id="KW-0812">Transmembrane</keyword>
<dbReference type="Proteomes" id="UP000054010">
    <property type="component" value="Unassembled WGS sequence"/>
</dbReference>
<dbReference type="PANTHER" id="PTHR45436:SF5">
    <property type="entry name" value="SENSOR HISTIDINE KINASE TRCS"/>
    <property type="match status" value="1"/>
</dbReference>
<dbReference type="Gene3D" id="3.30.565.10">
    <property type="entry name" value="Histidine kinase-like ATPase, C-terminal domain"/>
    <property type="match status" value="1"/>
</dbReference>
<keyword evidence="10 11" id="KW-0472">Membrane</keyword>
<dbReference type="InterPro" id="IPR003661">
    <property type="entry name" value="HisK_dim/P_dom"/>
</dbReference>
<dbReference type="EMBL" id="ADVR01000117">
    <property type="protein sequence ID" value="EFO79307.1"/>
    <property type="molecule type" value="Genomic_DNA"/>
</dbReference>
<accession>E1IHK8</accession>
<dbReference type="Gene3D" id="6.10.340.10">
    <property type="match status" value="1"/>
</dbReference>
<dbReference type="SMART" id="SM00388">
    <property type="entry name" value="HisKA"/>
    <property type="match status" value="1"/>
</dbReference>
<dbReference type="PRINTS" id="PR00344">
    <property type="entry name" value="BCTRLSENSOR"/>
</dbReference>
<dbReference type="GO" id="GO:0000155">
    <property type="term" value="F:phosphorelay sensor kinase activity"/>
    <property type="evidence" value="ECO:0007669"/>
    <property type="project" value="InterPro"/>
</dbReference>
<dbReference type="GO" id="GO:0005886">
    <property type="term" value="C:plasma membrane"/>
    <property type="evidence" value="ECO:0007669"/>
    <property type="project" value="TreeGrafter"/>
</dbReference>
<evidence type="ECO:0000256" key="2">
    <source>
        <dbReference type="ARBA" id="ARBA00004370"/>
    </source>
</evidence>
<evidence type="ECO:0000256" key="7">
    <source>
        <dbReference type="ARBA" id="ARBA00022777"/>
    </source>
</evidence>
<evidence type="ECO:0000256" key="6">
    <source>
        <dbReference type="ARBA" id="ARBA00022692"/>
    </source>
</evidence>
<dbReference type="STRING" id="765420.OSCT_2809"/>
<dbReference type="SUPFAM" id="SSF55874">
    <property type="entry name" value="ATPase domain of HSP90 chaperone/DNA topoisomerase II/histidine kinase"/>
    <property type="match status" value="1"/>
</dbReference>
<dbReference type="InterPro" id="IPR005467">
    <property type="entry name" value="His_kinase_dom"/>
</dbReference>
<evidence type="ECO:0000256" key="3">
    <source>
        <dbReference type="ARBA" id="ARBA00012438"/>
    </source>
</evidence>
<name>E1IHK8_9CHLR</name>
<keyword evidence="4" id="KW-0597">Phosphoprotein</keyword>
<dbReference type="Gene3D" id="1.10.287.130">
    <property type="match status" value="1"/>
</dbReference>
<evidence type="ECO:0000259" key="12">
    <source>
        <dbReference type="PROSITE" id="PS50109"/>
    </source>
</evidence>
<keyword evidence="7 14" id="KW-0418">Kinase</keyword>
<feature type="domain" description="HAMP" evidence="13">
    <location>
        <begin position="181"/>
        <end position="235"/>
    </location>
</feature>
<dbReference type="CDD" id="cd00075">
    <property type="entry name" value="HATPase"/>
    <property type="match status" value="1"/>
</dbReference>
<dbReference type="InterPro" id="IPR050428">
    <property type="entry name" value="TCS_sensor_his_kinase"/>
</dbReference>
<dbReference type="InterPro" id="IPR004358">
    <property type="entry name" value="Sig_transdc_His_kin-like_C"/>
</dbReference>